<dbReference type="AlphaFoldDB" id="M1BG99"/>
<reference evidence="4" key="1">
    <citation type="journal article" date="2011" name="Nature">
        <title>Genome sequence and analysis of the tuber crop potato.</title>
        <authorList>
            <consortium name="The Potato Genome Sequencing Consortium"/>
        </authorList>
    </citation>
    <scope>NUCLEOTIDE SEQUENCE [LARGE SCALE GENOMIC DNA]</scope>
    <source>
        <strain evidence="4">cv. DM1-3 516 R44</strain>
    </source>
</reference>
<keyword evidence="2" id="KW-1133">Transmembrane helix</keyword>
<evidence type="ECO:0000313" key="4">
    <source>
        <dbReference type="Proteomes" id="UP000011115"/>
    </source>
</evidence>
<dbReference type="Proteomes" id="UP000011115">
    <property type="component" value="Unassembled WGS sequence"/>
</dbReference>
<keyword evidence="2" id="KW-0812">Transmembrane</keyword>
<reference evidence="3" key="2">
    <citation type="submission" date="2015-06" db="UniProtKB">
        <authorList>
            <consortium name="EnsemblPlants"/>
        </authorList>
    </citation>
    <scope>IDENTIFICATION</scope>
    <source>
        <strain evidence="3">DM1-3 516 R44</strain>
    </source>
</reference>
<dbReference type="InParanoid" id="M1BG99"/>
<dbReference type="HOGENOM" id="CLU_2113305_0_0_1"/>
<evidence type="ECO:0000256" key="1">
    <source>
        <dbReference type="SAM" id="MobiDB-lite"/>
    </source>
</evidence>
<dbReference type="EnsemblPlants" id="PGSC0003DMT400044497">
    <property type="protein sequence ID" value="PGSC0003DMT400044497"/>
    <property type="gene ID" value="PGSC0003DMG400017272"/>
</dbReference>
<protein>
    <submittedName>
        <fullName evidence="3">Uncharacterized protein</fullName>
    </submittedName>
</protein>
<feature type="region of interest" description="Disordered" evidence="1">
    <location>
        <begin position="1"/>
        <end position="33"/>
    </location>
</feature>
<feature type="compositionally biased region" description="Low complexity" evidence="1">
    <location>
        <begin position="1"/>
        <end position="27"/>
    </location>
</feature>
<evidence type="ECO:0000313" key="3">
    <source>
        <dbReference type="EnsemblPlants" id="PGSC0003DMT400044497"/>
    </source>
</evidence>
<evidence type="ECO:0000256" key="2">
    <source>
        <dbReference type="SAM" id="Phobius"/>
    </source>
</evidence>
<organism evidence="3 4">
    <name type="scientific">Solanum tuberosum</name>
    <name type="common">Potato</name>
    <dbReference type="NCBI Taxonomy" id="4113"/>
    <lineage>
        <taxon>Eukaryota</taxon>
        <taxon>Viridiplantae</taxon>
        <taxon>Streptophyta</taxon>
        <taxon>Embryophyta</taxon>
        <taxon>Tracheophyta</taxon>
        <taxon>Spermatophyta</taxon>
        <taxon>Magnoliopsida</taxon>
        <taxon>eudicotyledons</taxon>
        <taxon>Gunneridae</taxon>
        <taxon>Pentapetalae</taxon>
        <taxon>asterids</taxon>
        <taxon>lamiids</taxon>
        <taxon>Solanales</taxon>
        <taxon>Solanaceae</taxon>
        <taxon>Solanoideae</taxon>
        <taxon>Solaneae</taxon>
        <taxon>Solanum</taxon>
    </lineage>
</organism>
<keyword evidence="4" id="KW-1185">Reference proteome</keyword>
<keyword evidence="2" id="KW-0472">Membrane</keyword>
<sequence length="115" mass="13470">MRFVKNKTTQRNSSSSRNLTNLINNSNVRVNKTTNNKESQLNNLRVRERLNLGPFWARSVDLGSWLNFCFYIHLLYISVYQMYTTHFSAFRDQFQLPISSDKDEAVKGGSQLKEM</sequence>
<feature type="transmembrane region" description="Helical" evidence="2">
    <location>
        <begin position="62"/>
        <end position="83"/>
    </location>
</feature>
<accession>M1BG99</accession>
<dbReference type="PaxDb" id="4113-PGSC0003DMT400044497"/>
<name>M1BG99_SOLTU</name>
<proteinExistence type="predicted"/>
<dbReference type="Gramene" id="PGSC0003DMT400044497">
    <property type="protein sequence ID" value="PGSC0003DMT400044497"/>
    <property type="gene ID" value="PGSC0003DMG400017272"/>
</dbReference>